<evidence type="ECO:0000313" key="1">
    <source>
        <dbReference type="EMBL" id="PDV99576.1"/>
    </source>
</evidence>
<keyword evidence="2" id="KW-1185">Reference proteome</keyword>
<protein>
    <submittedName>
        <fullName evidence="1">Uncharacterized protein</fullName>
    </submittedName>
</protein>
<name>A0A2H3KQ33_9CHLR</name>
<evidence type="ECO:0000313" key="2">
    <source>
        <dbReference type="Proteomes" id="UP000220922"/>
    </source>
</evidence>
<dbReference type="Proteomes" id="UP000220922">
    <property type="component" value="Unassembled WGS sequence"/>
</dbReference>
<reference evidence="1 2" key="1">
    <citation type="submission" date="2016-05" db="EMBL/GenBank/DDBJ databases">
        <authorList>
            <person name="Lavstsen T."/>
            <person name="Jespersen J.S."/>
        </authorList>
    </citation>
    <scope>NUCLEOTIDE SEQUENCE [LARGE SCALE GENOMIC DNA]</scope>
    <source>
        <strain evidence="1 2">B7-9</strain>
    </source>
</reference>
<proteinExistence type="predicted"/>
<organism evidence="1 2">
    <name type="scientific">Candidatus Chloroploca asiatica</name>
    <dbReference type="NCBI Taxonomy" id="1506545"/>
    <lineage>
        <taxon>Bacteria</taxon>
        <taxon>Bacillati</taxon>
        <taxon>Chloroflexota</taxon>
        <taxon>Chloroflexia</taxon>
        <taxon>Chloroflexales</taxon>
        <taxon>Chloroflexineae</taxon>
        <taxon>Oscillochloridaceae</taxon>
        <taxon>Candidatus Chloroploca</taxon>
    </lineage>
</organism>
<dbReference type="EMBL" id="LYXE01000066">
    <property type="protein sequence ID" value="PDV99576.1"/>
    <property type="molecule type" value="Genomic_DNA"/>
</dbReference>
<gene>
    <name evidence="1" type="ORF">A9Q02_11550</name>
</gene>
<dbReference type="AlphaFoldDB" id="A0A2H3KQ33"/>
<dbReference type="SUPFAM" id="SSF56112">
    <property type="entry name" value="Protein kinase-like (PK-like)"/>
    <property type="match status" value="1"/>
</dbReference>
<sequence length="498" mass="56621">MRAWLGWLTKQNKTVYNLATHVLKISWYGCTETMTLASLPVRYENHLAIGHPDRRRVLVLPDANGWRLPAFVEAEGHFWQEIGHINHWMAEHLGIAATTLRCLAINYTPDDEVLSKVYAAVLEERVPMLPHAASWVSAEEVLTLPLAVEEHRTALVDWFAWYSASATPAPALRTPWYMPGWYEAAVAWANHTLHTHQMRLTGQPIQLRSWQRSAIVRLPTNQGAAYLKVVPPVAHYEPALTTVLASLMPRRVAQPIALDQQHGRLLMHEVEGISLMRYRDDDDLALWQQALAEFASLQIATTSHLGELRATGLPTRSLAELEHHVLALLHDLPATLPNRPAGLSRHERERLRRLAGQLSRRWEALQSDGIPLALEHGDFWAGQVLINQDAFVFLDWADSSLSHPFFSLLLFLVESEDFLPHIPNVRERLRDAYLEPWSSVVPGVNLVRAFEQTQLLAALQQAVYYHTVVLPSLEVKWELELMPPFYLKMALRLSENEG</sequence>
<comment type="caution">
    <text evidence="1">The sequence shown here is derived from an EMBL/GenBank/DDBJ whole genome shotgun (WGS) entry which is preliminary data.</text>
</comment>
<dbReference type="InterPro" id="IPR011009">
    <property type="entry name" value="Kinase-like_dom_sf"/>
</dbReference>
<dbReference type="Gene3D" id="3.90.1200.10">
    <property type="match status" value="1"/>
</dbReference>
<accession>A0A2H3KQ33</accession>